<keyword evidence="5 11" id="KW-0812">Transmembrane</keyword>
<evidence type="ECO:0000256" key="7">
    <source>
        <dbReference type="ARBA" id="ARBA00022933"/>
    </source>
</evidence>
<keyword evidence="9 11" id="KW-0472">Membrane</keyword>
<evidence type="ECO:0000256" key="2">
    <source>
        <dbReference type="ARBA" id="ARBA00004496"/>
    </source>
</evidence>
<keyword evidence="13" id="KW-1185">Reference proteome</keyword>
<evidence type="ECO:0000256" key="10">
    <source>
        <dbReference type="SAM" id="MobiDB-lite"/>
    </source>
</evidence>
<dbReference type="GO" id="GO:0030970">
    <property type="term" value="P:retrograde protein transport, ER to cytosol"/>
    <property type="evidence" value="ECO:0007669"/>
    <property type="project" value="TreeGrafter"/>
</dbReference>
<feature type="compositionally biased region" description="Polar residues" evidence="10">
    <location>
        <begin position="129"/>
        <end position="138"/>
    </location>
</feature>
<comment type="similarity">
    <text evidence="3">Belongs to the selenoprotein S family.</text>
</comment>
<sequence>MHGVNGEGSFSSVWESFLSVLSSYGWILASILFAYFLLKDKVLVWRASLGKSEDGEAAPESERQLLLEKQREARRNQQERLDALSHAHAERIKIAEEEKRRQRLAELEEKTVNGGRRLGSNLHYVESGDSATASTSKKPSGPRLRNNDYNPLTGDCGGSRPRPQGRNSSNKRG</sequence>
<reference evidence="12 13" key="1">
    <citation type="journal article" date="2016" name="Nat. Commun.">
        <title>Extremotolerant tardigrade genome and improved radiotolerance of human cultured cells by tardigrade-unique protein.</title>
        <authorList>
            <person name="Hashimoto T."/>
            <person name="Horikawa D.D."/>
            <person name="Saito Y."/>
            <person name="Kuwahara H."/>
            <person name="Kozuka-Hata H."/>
            <person name="Shin-I T."/>
            <person name="Minakuchi Y."/>
            <person name="Ohishi K."/>
            <person name="Motoyama A."/>
            <person name="Aizu T."/>
            <person name="Enomoto A."/>
            <person name="Kondo K."/>
            <person name="Tanaka S."/>
            <person name="Hara Y."/>
            <person name="Koshikawa S."/>
            <person name="Sagara H."/>
            <person name="Miura T."/>
            <person name="Yokobori S."/>
            <person name="Miyagawa K."/>
            <person name="Suzuki Y."/>
            <person name="Kubo T."/>
            <person name="Oyama M."/>
            <person name="Kohara Y."/>
            <person name="Fujiyama A."/>
            <person name="Arakawa K."/>
            <person name="Katayama T."/>
            <person name="Toyoda A."/>
            <person name="Kunieda T."/>
        </authorList>
    </citation>
    <scope>NUCLEOTIDE SEQUENCE [LARGE SCALE GENOMIC DNA]</scope>
    <source>
        <strain evidence="12 13">YOKOZUNA-1</strain>
    </source>
</reference>
<comment type="subcellular location">
    <subcellularLocation>
        <location evidence="2">Cytoplasm</location>
    </subcellularLocation>
    <subcellularLocation>
        <location evidence="1">Endoplasmic reticulum membrane</location>
        <topology evidence="1">Single-pass membrane protein</topology>
    </subcellularLocation>
</comment>
<dbReference type="InterPro" id="IPR009703">
    <property type="entry name" value="Selenoprotein_S"/>
</dbReference>
<dbReference type="EMBL" id="BDGG01000001">
    <property type="protein sequence ID" value="GAU88539.1"/>
    <property type="molecule type" value="Genomic_DNA"/>
</dbReference>
<name>A0A1D1UFI7_RAMVA</name>
<proteinExistence type="inferred from homology"/>
<keyword evidence="7" id="KW-0712">Selenocysteine</keyword>
<feature type="transmembrane region" description="Helical" evidence="11">
    <location>
        <begin position="17"/>
        <end position="38"/>
    </location>
</feature>
<dbReference type="GO" id="GO:0030968">
    <property type="term" value="P:endoplasmic reticulum unfolded protein response"/>
    <property type="evidence" value="ECO:0007669"/>
    <property type="project" value="TreeGrafter"/>
</dbReference>
<evidence type="ECO:0000256" key="1">
    <source>
        <dbReference type="ARBA" id="ARBA00004389"/>
    </source>
</evidence>
<dbReference type="AlphaFoldDB" id="A0A1D1UFI7"/>
<feature type="region of interest" description="Disordered" evidence="10">
    <location>
        <begin position="116"/>
        <end position="173"/>
    </location>
</feature>
<keyword evidence="4" id="KW-0963">Cytoplasm</keyword>
<dbReference type="STRING" id="947166.A0A1D1UFI7"/>
<organism evidence="12 13">
    <name type="scientific">Ramazzottius varieornatus</name>
    <name type="common">Water bear</name>
    <name type="synonym">Tardigrade</name>
    <dbReference type="NCBI Taxonomy" id="947166"/>
    <lineage>
        <taxon>Eukaryota</taxon>
        <taxon>Metazoa</taxon>
        <taxon>Ecdysozoa</taxon>
        <taxon>Tardigrada</taxon>
        <taxon>Eutardigrada</taxon>
        <taxon>Parachela</taxon>
        <taxon>Hypsibioidea</taxon>
        <taxon>Ramazzottiidae</taxon>
        <taxon>Ramazzottius</taxon>
    </lineage>
</organism>
<evidence type="ECO:0000256" key="11">
    <source>
        <dbReference type="SAM" id="Phobius"/>
    </source>
</evidence>
<evidence type="ECO:0000256" key="3">
    <source>
        <dbReference type="ARBA" id="ARBA00011034"/>
    </source>
</evidence>
<dbReference type="Proteomes" id="UP000186922">
    <property type="component" value="Unassembled WGS sequence"/>
</dbReference>
<keyword evidence="6" id="KW-0256">Endoplasmic reticulum</keyword>
<accession>A0A1D1UFI7</accession>
<evidence type="ECO:0000256" key="6">
    <source>
        <dbReference type="ARBA" id="ARBA00022824"/>
    </source>
</evidence>
<evidence type="ECO:0000256" key="8">
    <source>
        <dbReference type="ARBA" id="ARBA00022989"/>
    </source>
</evidence>
<evidence type="ECO:0000256" key="5">
    <source>
        <dbReference type="ARBA" id="ARBA00022692"/>
    </source>
</evidence>
<dbReference type="PANTHER" id="PTHR28621:SF1">
    <property type="entry name" value="SELENOPROTEIN S"/>
    <property type="match status" value="1"/>
</dbReference>
<dbReference type="Pfam" id="PF06936">
    <property type="entry name" value="Selenoprotein_S"/>
    <property type="match status" value="1"/>
</dbReference>
<evidence type="ECO:0000256" key="9">
    <source>
        <dbReference type="ARBA" id="ARBA00023136"/>
    </source>
</evidence>
<dbReference type="GO" id="GO:0036513">
    <property type="term" value="C:Derlin-1 retrotranslocation complex"/>
    <property type="evidence" value="ECO:0007669"/>
    <property type="project" value="TreeGrafter"/>
</dbReference>
<evidence type="ECO:0008006" key="14">
    <source>
        <dbReference type="Google" id="ProtNLM"/>
    </source>
</evidence>
<dbReference type="GO" id="GO:0036502">
    <property type="term" value="C:Derlin-1-VIMP complex"/>
    <property type="evidence" value="ECO:0007669"/>
    <property type="project" value="TreeGrafter"/>
</dbReference>
<keyword evidence="8 11" id="KW-1133">Transmembrane helix</keyword>
<evidence type="ECO:0000256" key="4">
    <source>
        <dbReference type="ARBA" id="ARBA00022490"/>
    </source>
</evidence>
<evidence type="ECO:0000313" key="12">
    <source>
        <dbReference type="EMBL" id="GAU88539.1"/>
    </source>
</evidence>
<gene>
    <name evidence="12" type="primary">RvY_01222-1</name>
    <name evidence="12" type="synonym">RvY_01222.1</name>
    <name evidence="12" type="ORF">RvY_01222</name>
</gene>
<comment type="caution">
    <text evidence="12">The sequence shown here is derived from an EMBL/GenBank/DDBJ whole genome shotgun (WGS) entry which is preliminary data.</text>
</comment>
<evidence type="ECO:0000313" key="13">
    <source>
        <dbReference type="Proteomes" id="UP000186922"/>
    </source>
</evidence>
<dbReference type="PANTHER" id="PTHR28621">
    <property type="entry name" value="SELENOPROTEIN S"/>
    <property type="match status" value="1"/>
</dbReference>
<protein>
    <recommendedName>
        <fullName evidence="14">Selenoprotein S</fullName>
    </recommendedName>
</protein>